<protein>
    <submittedName>
        <fullName evidence="2">Uncharacterized protein</fullName>
    </submittedName>
</protein>
<keyword evidence="3" id="KW-1185">Reference proteome</keyword>
<evidence type="ECO:0000313" key="2">
    <source>
        <dbReference type="EMBL" id="MEC5425472.1"/>
    </source>
</evidence>
<keyword evidence="1" id="KW-0472">Membrane</keyword>
<keyword evidence="1" id="KW-0812">Transmembrane</keyword>
<proteinExistence type="predicted"/>
<sequence>MGIVLIYLPIILIFVVIYLISNLLKRQINNYGKSIKWMLFVYIGILLISMVTYYLLPIDSKLVKEESGDSEVVPDLYNYRDKIEEIDKSYIKKKWKMEYQNDEIDIKAPENDVNGTSIRVHSTSELESEIEVIYYQTPTNIKGVDVTKHAPVPNVVISSDALTIYNSEQVDLEFTMLSLELPFSQFTREAGDSSWMSGSGVEHGAELIYIRVPETVELNIEPGYGIY</sequence>
<organism evidence="2 3">
    <name type="scientific">Virgibacillus tibetensis</name>
    <dbReference type="NCBI Taxonomy" id="3042313"/>
    <lineage>
        <taxon>Bacteria</taxon>
        <taxon>Bacillati</taxon>
        <taxon>Bacillota</taxon>
        <taxon>Bacilli</taxon>
        <taxon>Bacillales</taxon>
        <taxon>Bacillaceae</taxon>
        <taxon>Virgibacillus</taxon>
    </lineage>
</organism>
<dbReference type="Proteomes" id="UP001335737">
    <property type="component" value="Unassembled WGS sequence"/>
</dbReference>
<feature type="transmembrane region" description="Helical" evidence="1">
    <location>
        <begin position="6"/>
        <end position="25"/>
    </location>
</feature>
<reference evidence="2 3" key="1">
    <citation type="journal article" date="2024" name="Int. J. Syst. Evol. Microbiol.">
        <title>Virgibacillus tibetensis sp. nov., isolated from salt lake on the Tibetan Plateau of China.</title>
        <authorList>
            <person name="Phurbu D."/>
            <person name="Liu Z.-X."/>
            <person name="Wang R."/>
            <person name="Zheng Y.-Y."/>
            <person name="Liu H.-C."/>
            <person name="Zhou Y.-G."/>
            <person name="Yu Y.-J."/>
            <person name="Li A.-H."/>
        </authorList>
    </citation>
    <scope>NUCLEOTIDE SEQUENCE [LARGE SCALE GENOMIC DNA]</scope>
    <source>
        <strain evidence="2 3">C22-A2</strain>
    </source>
</reference>
<name>A0ABU6KJH9_9BACI</name>
<gene>
    <name evidence="2" type="ORF">QGM71_18485</name>
</gene>
<comment type="caution">
    <text evidence="2">The sequence shown here is derived from an EMBL/GenBank/DDBJ whole genome shotgun (WGS) entry which is preliminary data.</text>
</comment>
<keyword evidence="1" id="KW-1133">Transmembrane helix</keyword>
<evidence type="ECO:0000313" key="3">
    <source>
        <dbReference type="Proteomes" id="UP001335737"/>
    </source>
</evidence>
<evidence type="ECO:0000256" key="1">
    <source>
        <dbReference type="SAM" id="Phobius"/>
    </source>
</evidence>
<dbReference type="RefSeq" id="WP_327609011.1">
    <property type="nucleotide sequence ID" value="NZ_JARZFX010000014.1"/>
</dbReference>
<feature type="transmembrane region" description="Helical" evidence="1">
    <location>
        <begin position="37"/>
        <end position="56"/>
    </location>
</feature>
<accession>A0ABU6KJH9</accession>
<dbReference type="EMBL" id="JARZFX010000014">
    <property type="protein sequence ID" value="MEC5425472.1"/>
    <property type="molecule type" value="Genomic_DNA"/>
</dbReference>